<dbReference type="SMART" id="SM00220">
    <property type="entry name" value="S_TKc"/>
    <property type="match status" value="1"/>
</dbReference>
<evidence type="ECO:0000256" key="4">
    <source>
        <dbReference type="ARBA" id="ARBA00023012"/>
    </source>
</evidence>
<dbReference type="InterPro" id="IPR008271">
    <property type="entry name" value="Ser/Thr_kinase_AS"/>
</dbReference>
<dbReference type="InterPro" id="IPR005467">
    <property type="entry name" value="His_kinase_dom"/>
</dbReference>
<protein>
    <recommendedName>
        <fullName evidence="2">histidine kinase</fullName>
        <ecNumber evidence="2">2.7.13.3</ecNumber>
    </recommendedName>
</protein>
<dbReference type="InterPro" id="IPR041664">
    <property type="entry name" value="AAA_16"/>
</dbReference>
<dbReference type="InterPro" id="IPR003594">
    <property type="entry name" value="HATPase_dom"/>
</dbReference>
<dbReference type="SUPFAM" id="SSF56112">
    <property type="entry name" value="Protein kinase-like (PK-like)"/>
    <property type="match status" value="1"/>
</dbReference>
<dbReference type="PROSITE" id="PS00108">
    <property type="entry name" value="PROTEIN_KINASE_ST"/>
    <property type="match status" value="1"/>
</dbReference>
<name>A0A090BUW4_9GAMM</name>
<dbReference type="PANTHER" id="PTHR43642:SF1">
    <property type="entry name" value="HYBRID SIGNAL TRANSDUCTION HISTIDINE KINASE G"/>
    <property type="match status" value="1"/>
</dbReference>
<dbReference type="OrthoDB" id="9801841at2"/>
<evidence type="ECO:0000259" key="5">
    <source>
        <dbReference type="PROSITE" id="PS50011"/>
    </source>
</evidence>
<keyword evidence="4" id="KW-0902">Two-component regulatory system</keyword>
<dbReference type="EC" id="2.7.13.3" evidence="2"/>
<feature type="domain" description="Histidine kinase" evidence="6">
    <location>
        <begin position="1546"/>
        <end position="1772"/>
    </location>
</feature>
<dbReference type="SUPFAM" id="SSF47384">
    <property type="entry name" value="Homodimeric domain of signal transducing histidine kinase"/>
    <property type="match status" value="1"/>
</dbReference>
<dbReference type="InterPro" id="IPR004358">
    <property type="entry name" value="Sig_transdc_His_kin-like_C"/>
</dbReference>
<evidence type="ECO:0000313" key="8">
    <source>
        <dbReference type="Proteomes" id="UP000031623"/>
    </source>
</evidence>
<dbReference type="InterPro" id="IPR003661">
    <property type="entry name" value="HisK_dim/P_dom"/>
</dbReference>
<organism evidence="7 8">
    <name type="scientific">Thioploca ingrica</name>
    <dbReference type="NCBI Taxonomy" id="40754"/>
    <lineage>
        <taxon>Bacteria</taxon>
        <taxon>Pseudomonadati</taxon>
        <taxon>Pseudomonadota</taxon>
        <taxon>Gammaproteobacteria</taxon>
        <taxon>Thiotrichales</taxon>
        <taxon>Thiotrichaceae</taxon>
        <taxon>Thioploca</taxon>
    </lineage>
</organism>
<dbReference type="KEGG" id="tig:THII_1514"/>
<dbReference type="PANTHER" id="PTHR43642">
    <property type="entry name" value="HYBRID SIGNAL TRANSDUCTION HISTIDINE KINASE G"/>
    <property type="match status" value="1"/>
</dbReference>
<dbReference type="InterPro" id="IPR000719">
    <property type="entry name" value="Prot_kinase_dom"/>
</dbReference>
<dbReference type="Pfam" id="PF00512">
    <property type="entry name" value="HisKA"/>
    <property type="match status" value="1"/>
</dbReference>
<sequence length="1775" mass="200641">MITLFGYTITGEIYTDAKISIYRGYNHDDNTPVIIKTLTTEYPTPKEITRFRHEYEIIKELQLNGSVKAYQLQKYKNGLALILEDIGGDSLRNIIANQKLDLLTILKIALQLTQAIGELHQHNIIHKDIKPANIIVNLATGQVKITDFSISTENNSENNTLLTNKTPLEGTLAYMSPEQTGRMNRTIDYRSDFYSLGITVYEMLVGRLPFQNTDAMGLVHCHIAKMPIAPTILNANIPQILSDLVMKLLAKNPSERYQSAYGLIVDWQNCLQQWAEHQSITPFPLGQQDMVDKFQLPQKIYGRSIQIAALLDTLAYVSQGHAAVVMVCGEVGMGKSVLINELQKSVKNSSGFFVSGKFDLARQNLPYSGIIQALRELMLQLLTDSSEQITQWQEQLQTGLGTHAKLLIQMVPELEMVMGQPAATKTPGAEEVNILDLQNRFAIVLEKFIHILAQPNHPLILFLDDLQWADKASLKLLQHLIFDLENEAILLIGGYRRMVESVENHPLQQVLKQIDHTPIRTEHIHLTPLTLEHITQIIADTLHCTLTYAAPLADLVFKKTEGIPFFVREFLTRLYEEGHLRFNTFKRCWQWEVKHILEMGMTDNVVTLTTSRLQKLSLATQEVLKLAAAIGQQFDIKTLALLYQQTEIVTTEALWEAVEQHLVEPQDDTYYQLMYGNLEEENSTHLDFVKITYRFVHERIHQAAYSMLTAEQKTAAHYQLGWQLRESTPPGHLEEHLFDIVNHLNLAIKLIHNPAERNDLARLNLAVGKKAKLASSYEAALNYFQIGLSLLAADSWERQYHLTLALHVQTIEMAYLTGHREQADQLFARVLRCANSLLDQVKVYELKILFYVSQNQAHAALETGLQVLHLLDISLPEPLDDFSILFNTLQQAMGTRQIEELVDLPPMKDKYKLAALRLLVYISSSAYLAAPQLYPLICFTQVKLCINYGNSAWSANAYASYSLILCGTLGDIEAGYRFGQVALKMLERFQAKEMMAKVLMLVNAGVRHWKEPAWQTLPSLLTAIQMGLETGDVEYACYAAMFYGIYSFLTGCDLDTVNQRYRQYVELMEKFNQNFQLHYTQLWQQVALNLQGAVEQPSRLSGDSFDEDTLLPVFLKQNNFSALFAAYFAKAFLCYFFKDFRQALTHARLAERYIIENNTFLYYTGHNFYYSLILLANCTEAPANKRTTYLEQVHKNQVNMRNWARHSPSNYQHKYDLVNAEQARVLGDIPHAMVGYEQAIQGAKAQGYLQDEALANELAAQFYAKLNIDKVAQTYLTEAHYAYLTWGATAKVRSLESAYPFLLYRYLHTETATQVTQAPTIVTTTPIRLRSNNTLDLVTVMKASQAISGEIVLNQLIEKLLHIVVENAGAQKGLFILEKQGQLFIEAQAQIEEPLAATVSNETTQLSTTEAIILQSIALESLHDDDPNNTLLPVAMINYVVRTKADIVLNDAIHNGIFTSNPYITRYQIKSVLCTPLINKNLLKGVLYLENNLITNAFTTEHLNILRLLSTQIAISIENALFYAELEQARMAAESANRAKSTFLMNMSHELRTPLNAILGYSDIIREDAQDMGYEEILPDLDKIQTAGKQLLEIISNVLDISKIEADKMGLNLELVEIKPIIQDVVTVIQPTLGGNTLHVNCTDLIGSMYADRTKIQQILLNLLSNAIKFTHHGTITLIVSRHYPISLPGQNNCDWIHFEIADTGIGMNPQQLKYIFEAFHQVDNSTTRQYGGTGLGLTISDHFCRMMGGKITVTSEIGQGSVFTVQLPSEVATQ</sequence>
<dbReference type="SUPFAM" id="SSF55781">
    <property type="entry name" value="GAF domain-like"/>
    <property type="match status" value="1"/>
</dbReference>
<dbReference type="SMART" id="SM00065">
    <property type="entry name" value="GAF"/>
    <property type="match status" value="1"/>
</dbReference>
<dbReference type="HOGENOM" id="CLU_000445_34_2_6"/>
<dbReference type="InterPro" id="IPR053159">
    <property type="entry name" value="Hybrid_Histidine_Kinase"/>
</dbReference>
<comment type="catalytic activity">
    <reaction evidence="1">
        <text>ATP + protein L-histidine = ADP + protein N-phospho-L-histidine.</text>
        <dbReference type="EC" id="2.7.13.3"/>
    </reaction>
</comment>
<dbReference type="Proteomes" id="UP000031623">
    <property type="component" value="Chromosome"/>
</dbReference>
<dbReference type="PROSITE" id="PS50011">
    <property type="entry name" value="PROTEIN_KINASE_DOM"/>
    <property type="match status" value="1"/>
</dbReference>
<evidence type="ECO:0000256" key="1">
    <source>
        <dbReference type="ARBA" id="ARBA00000085"/>
    </source>
</evidence>
<keyword evidence="8" id="KW-1185">Reference proteome</keyword>
<dbReference type="Pfam" id="PF00069">
    <property type="entry name" value="Pkinase"/>
    <property type="match status" value="1"/>
</dbReference>
<dbReference type="InterPro" id="IPR036890">
    <property type="entry name" value="HATPase_C_sf"/>
</dbReference>
<dbReference type="InterPro" id="IPR011009">
    <property type="entry name" value="Kinase-like_dom_sf"/>
</dbReference>
<dbReference type="PRINTS" id="PR00344">
    <property type="entry name" value="BCTRLSENSOR"/>
</dbReference>
<dbReference type="SMART" id="SM00387">
    <property type="entry name" value="HATPase_c"/>
    <property type="match status" value="1"/>
</dbReference>
<dbReference type="InterPro" id="IPR029016">
    <property type="entry name" value="GAF-like_dom_sf"/>
</dbReference>
<keyword evidence="3" id="KW-0597">Phosphoprotein</keyword>
<proteinExistence type="predicted"/>
<dbReference type="CDD" id="cd00082">
    <property type="entry name" value="HisKA"/>
    <property type="match status" value="1"/>
</dbReference>
<dbReference type="CDD" id="cd14014">
    <property type="entry name" value="STKc_PknB_like"/>
    <property type="match status" value="1"/>
</dbReference>
<evidence type="ECO:0000313" key="7">
    <source>
        <dbReference type="EMBL" id="BAP55811.1"/>
    </source>
</evidence>
<dbReference type="FunFam" id="3.30.565.10:FF:000010">
    <property type="entry name" value="Sensor histidine kinase RcsC"/>
    <property type="match status" value="1"/>
</dbReference>
<dbReference type="Gene3D" id="3.30.450.40">
    <property type="match status" value="1"/>
</dbReference>
<evidence type="ECO:0000256" key="2">
    <source>
        <dbReference type="ARBA" id="ARBA00012438"/>
    </source>
</evidence>
<dbReference type="GO" id="GO:0005524">
    <property type="term" value="F:ATP binding"/>
    <property type="evidence" value="ECO:0007669"/>
    <property type="project" value="InterPro"/>
</dbReference>
<dbReference type="Gene3D" id="1.10.287.130">
    <property type="match status" value="1"/>
</dbReference>
<dbReference type="Gene3D" id="1.10.510.10">
    <property type="entry name" value="Transferase(Phosphotransferase) domain 1"/>
    <property type="match status" value="1"/>
</dbReference>
<evidence type="ECO:0000259" key="6">
    <source>
        <dbReference type="PROSITE" id="PS50109"/>
    </source>
</evidence>
<evidence type="ECO:0000256" key="3">
    <source>
        <dbReference type="ARBA" id="ARBA00022553"/>
    </source>
</evidence>
<dbReference type="Pfam" id="PF02518">
    <property type="entry name" value="HATPase_c"/>
    <property type="match status" value="1"/>
</dbReference>
<gene>
    <name evidence="7" type="ORF">THII_1514</name>
</gene>
<dbReference type="STRING" id="40754.THII_1514"/>
<reference evidence="7 8" key="1">
    <citation type="journal article" date="2014" name="ISME J.">
        <title>Ecophysiology of Thioploca ingrica as revealed by the complete genome sequence supplemented with proteomic evidence.</title>
        <authorList>
            <person name="Kojima H."/>
            <person name="Ogura Y."/>
            <person name="Yamamoto N."/>
            <person name="Togashi T."/>
            <person name="Mori H."/>
            <person name="Watanabe T."/>
            <person name="Nemoto F."/>
            <person name="Kurokawa K."/>
            <person name="Hayashi T."/>
            <person name="Fukui M."/>
        </authorList>
    </citation>
    <scope>NUCLEOTIDE SEQUENCE [LARGE SCALE GENOMIC DNA]</scope>
</reference>
<dbReference type="SUPFAM" id="SSF52540">
    <property type="entry name" value="P-loop containing nucleoside triphosphate hydrolases"/>
    <property type="match status" value="1"/>
</dbReference>
<dbReference type="EMBL" id="AP014633">
    <property type="protein sequence ID" value="BAP55811.1"/>
    <property type="molecule type" value="Genomic_DNA"/>
</dbReference>
<dbReference type="SUPFAM" id="SSF55874">
    <property type="entry name" value="ATPase domain of HSP90 chaperone/DNA topoisomerase II/histidine kinase"/>
    <property type="match status" value="1"/>
</dbReference>
<dbReference type="InterPro" id="IPR027417">
    <property type="entry name" value="P-loop_NTPase"/>
</dbReference>
<dbReference type="InterPro" id="IPR036097">
    <property type="entry name" value="HisK_dim/P_sf"/>
</dbReference>
<feature type="domain" description="Protein kinase" evidence="5">
    <location>
        <begin position="1"/>
        <end position="280"/>
    </location>
</feature>
<dbReference type="GO" id="GO:0000155">
    <property type="term" value="F:phosphorelay sensor kinase activity"/>
    <property type="evidence" value="ECO:0007669"/>
    <property type="project" value="InterPro"/>
</dbReference>
<dbReference type="Gene3D" id="3.30.565.10">
    <property type="entry name" value="Histidine kinase-like ATPase, C-terminal domain"/>
    <property type="match status" value="1"/>
</dbReference>
<dbReference type="Pfam" id="PF13191">
    <property type="entry name" value="AAA_16"/>
    <property type="match status" value="1"/>
</dbReference>
<dbReference type="SMART" id="SM00388">
    <property type="entry name" value="HisKA"/>
    <property type="match status" value="1"/>
</dbReference>
<dbReference type="Pfam" id="PF01590">
    <property type="entry name" value="GAF"/>
    <property type="match status" value="1"/>
</dbReference>
<dbReference type="Gene3D" id="3.40.50.300">
    <property type="entry name" value="P-loop containing nucleotide triphosphate hydrolases"/>
    <property type="match status" value="1"/>
</dbReference>
<dbReference type="CDD" id="cd16922">
    <property type="entry name" value="HATPase_EvgS-ArcB-TorS-like"/>
    <property type="match status" value="1"/>
</dbReference>
<dbReference type="PROSITE" id="PS50109">
    <property type="entry name" value="HIS_KIN"/>
    <property type="match status" value="1"/>
</dbReference>
<dbReference type="InterPro" id="IPR003018">
    <property type="entry name" value="GAF"/>
</dbReference>
<accession>A0A090BUW4</accession>